<comment type="caution">
    <text evidence="1">The sequence shown here is derived from an EMBL/GenBank/DDBJ whole genome shotgun (WGS) entry which is preliminary data.</text>
</comment>
<dbReference type="Proteomes" id="UP000004754">
    <property type="component" value="Unassembled WGS sequence"/>
</dbReference>
<evidence type="ECO:0000313" key="2">
    <source>
        <dbReference type="Proteomes" id="UP000004754"/>
    </source>
</evidence>
<proteinExistence type="predicted"/>
<dbReference type="AlphaFoldDB" id="E6MGV9"/>
<dbReference type="STRING" id="887929.HMP0721_1242"/>
<dbReference type="SUPFAM" id="SSF56784">
    <property type="entry name" value="HAD-like"/>
    <property type="match status" value="1"/>
</dbReference>
<dbReference type="EMBL" id="AEQN01000016">
    <property type="protein sequence ID" value="EFV01849.1"/>
    <property type="molecule type" value="Genomic_DNA"/>
</dbReference>
<dbReference type="HOGENOM" id="CLU_061567_1_0_9"/>
<evidence type="ECO:0000313" key="1">
    <source>
        <dbReference type="EMBL" id="EFV01849.1"/>
    </source>
</evidence>
<evidence type="ECO:0008006" key="3">
    <source>
        <dbReference type="Google" id="ProtNLM"/>
    </source>
</evidence>
<sequence length="313" mass="34667">MAKNDEEAIAMANIIAMVWDFDKTLIDGYMEDPIFEEYGVDGRAFWREAGALPEKYREEQGVKVNPDTIYLNQMIRYAKDGRFAGLSNEKLRGYGQKLKFYPGVPGIFARTRTLIEENPDYQDVDIRVEHYIISTGLTEIIKGTPIMADVAGVWGCEFIEAADAGGAPVISEIAYTIDNTTKTRALFEINKGVGKVSGVDVNTKLPETLRRVHFKNMIYIADGPSDIPAFSVVNQNGGATFAVYPKGDAAALHQVEQMRMDGRIQMFAAADYSEGETADMWLCDKITAFAERIRAEEAARIAKAAGSAPRHLD</sequence>
<dbReference type="InterPro" id="IPR023214">
    <property type="entry name" value="HAD_sf"/>
</dbReference>
<dbReference type="InterPro" id="IPR036412">
    <property type="entry name" value="HAD-like_sf"/>
</dbReference>
<reference evidence="1 2" key="1">
    <citation type="submission" date="2010-12" db="EMBL/GenBank/DDBJ databases">
        <authorList>
            <person name="Muzny D."/>
            <person name="Qin X."/>
            <person name="Deng J."/>
            <person name="Jiang H."/>
            <person name="Liu Y."/>
            <person name="Qu J."/>
            <person name="Song X.-Z."/>
            <person name="Zhang L."/>
            <person name="Thornton R."/>
            <person name="Coyle M."/>
            <person name="Francisco L."/>
            <person name="Jackson L."/>
            <person name="Javaid M."/>
            <person name="Korchina V."/>
            <person name="Kovar C."/>
            <person name="Mata R."/>
            <person name="Mathew T."/>
            <person name="Ngo R."/>
            <person name="Nguyen L."/>
            <person name="Nguyen N."/>
            <person name="Okwuonu G."/>
            <person name="Ongeri F."/>
            <person name="Pham C."/>
            <person name="Simmons D."/>
            <person name="Wilczek-Boney K."/>
            <person name="Hale W."/>
            <person name="Jakkamsetti A."/>
            <person name="Pham P."/>
            <person name="Ruth R."/>
            <person name="San Lucas F."/>
            <person name="Warren J."/>
            <person name="Zhang J."/>
            <person name="Zhao Z."/>
            <person name="Zhou C."/>
            <person name="Zhu D."/>
            <person name="Lee S."/>
            <person name="Bess C."/>
            <person name="Blankenburg K."/>
            <person name="Forbes L."/>
            <person name="Fu Q."/>
            <person name="Gubbala S."/>
            <person name="Hirani K."/>
            <person name="Jayaseelan J.C."/>
            <person name="Lara F."/>
            <person name="Munidasa M."/>
            <person name="Palculict T."/>
            <person name="Patil S."/>
            <person name="Pu L.-L."/>
            <person name="Saada N."/>
            <person name="Tang L."/>
            <person name="Weissenberger G."/>
            <person name="Zhu Y."/>
            <person name="Hemphill L."/>
            <person name="Shang Y."/>
            <person name="Youmans B."/>
            <person name="Ayvaz T."/>
            <person name="Ross M."/>
            <person name="Santibanez J."/>
            <person name="Aqrawi P."/>
            <person name="Gross S."/>
            <person name="Joshi V."/>
            <person name="Fowler G."/>
            <person name="Nazareth L."/>
            <person name="Reid J."/>
            <person name="Worley K."/>
            <person name="Petrosino J."/>
            <person name="Highlander S."/>
            <person name="Gibbs R."/>
        </authorList>
    </citation>
    <scope>NUCLEOTIDE SEQUENCE [LARGE SCALE GENOMIC DNA]</scope>
    <source>
        <strain evidence="1 2">ATCC 23263</strain>
    </source>
</reference>
<name>E6MGV9_9FIRM</name>
<keyword evidence="2" id="KW-1185">Reference proteome</keyword>
<accession>E6MGV9</accession>
<dbReference type="Gene3D" id="3.40.50.1000">
    <property type="entry name" value="HAD superfamily/HAD-like"/>
    <property type="match status" value="1"/>
</dbReference>
<organism evidence="1 2">
    <name type="scientific">Pseudoramibacter alactolyticus ATCC 23263</name>
    <dbReference type="NCBI Taxonomy" id="887929"/>
    <lineage>
        <taxon>Bacteria</taxon>
        <taxon>Bacillati</taxon>
        <taxon>Bacillota</taxon>
        <taxon>Clostridia</taxon>
        <taxon>Eubacteriales</taxon>
        <taxon>Eubacteriaceae</taxon>
        <taxon>Pseudoramibacter</taxon>
    </lineage>
</organism>
<dbReference type="eggNOG" id="COG0560">
    <property type="taxonomic scope" value="Bacteria"/>
</dbReference>
<gene>
    <name evidence="1" type="ORF">HMP0721_1242</name>
</gene>
<protein>
    <recommendedName>
        <fullName evidence="3">Haloacid dehalogenase-like hydrolase</fullName>
    </recommendedName>
</protein>